<evidence type="ECO:0000256" key="3">
    <source>
        <dbReference type="ARBA" id="ARBA00022527"/>
    </source>
</evidence>
<evidence type="ECO:0000256" key="6">
    <source>
        <dbReference type="ARBA" id="ARBA00022777"/>
    </source>
</evidence>
<dbReference type="PROSITE" id="PS00108">
    <property type="entry name" value="PROTEIN_KINASE_ST"/>
    <property type="match status" value="1"/>
</dbReference>
<keyword evidence="7 11" id="KW-0067">ATP-binding</keyword>
<dbReference type="InterPro" id="IPR000719">
    <property type="entry name" value="Prot_kinase_dom"/>
</dbReference>
<evidence type="ECO:0000313" key="18">
    <source>
        <dbReference type="EMBL" id="ORX47162.1"/>
    </source>
</evidence>
<dbReference type="GO" id="GO:0005524">
    <property type="term" value="F:ATP binding"/>
    <property type="evidence" value="ECO:0007669"/>
    <property type="project" value="UniProtKB-UniRule"/>
</dbReference>
<dbReference type="InterPro" id="IPR030616">
    <property type="entry name" value="Aur-like"/>
</dbReference>
<dbReference type="PROSITE" id="PS00107">
    <property type="entry name" value="PROTEIN_KINASE_ATP"/>
    <property type="match status" value="1"/>
</dbReference>
<protein>
    <recommendedName>
        <fullName evidence="2 15">Aurora kinase</fullName>
        <ecNumber evidence="1 15">2.7.11.1</ecNumber>
    </recommendedName>
</protein>
<comment type="caution">
    <text evidence="18">The sequence shown here is derived from an EMBL/GenBank/DDBJ whole genome shotgun (WGS) entry which is preliminary data.</text>
</comment>
<accession>A0A1X2G7R2</accession>
<feature type="binding site" evidence="11">
    <location>
        <begin position="122"/>
        <end position="124"/>
    </location>
    <ligand>
        <name>ATP</name>
        <dbReference type="ChEBI" id="CHEBI:30616"/>
    </ligand>
</feature>
<dbReference type="GO" id="GO:0051233">
    <property type="term" value="C:spindle midzone"/>
    <property type="evidence" value="ECO:0007669"/>
    <property type="project" value="UniProtKB-ARBA"/>
</dbReference>
<dbReference type="GO" id="GO:0090266">
    <property type="term" value="P:regulation of mitotic cell cycle spindle assembly checkpoint"/>
    <property type="evidence" value="ECO:0007669"/>
    <property type="project" value="UniProtKB-ARBA"/>
</dbReference>
<dbReference type="FunFam" id="3.30.200.20:FF:000042">
    <property type="entry name" value="Aurora kinase A"/>
    <property type="match status" value="1"/>
</dbReference>
<dbReference type="Pfam" id="PF00069">
    <property type="entry name" value="Pkinase"/>
    <property type="match status" value="1"/>
</dbReference>
<evidence type="ECO:0000256" key="9">
    <source>
        <dbReference type="ARBA" id="ARBA00048679"/>
    </source>
</evidence>
<comment type="catalytic activity">
    <reaction evidence="9 15">
        <text>L-seryl-[protein] + ATP = O-phospho-L-seryl-[protein] + ADP + H(+)</text>
        <dbReference type="Rhea" id="RHEA:17989"/>
        <dbReference type="Rhea" id="RHEA-COMP:9863"/>
        <dbReference type="Rhea" id="RHEA-COMP:11604"/>
        <dbReference type="ChEBI" id="CHEBI:15378"/>
        <dbReference type="ChEBI" id="CHEBI:29999"/>
        <dbReference type="ChEBI" id="CHEBI:30616"/>
        <dbReference type="ChEBI" id="CHEBI:83421"/>
        <dbReference type="ChEBI" id="CHEBI:456216"/>
        <dbReference type="EC" id="2.7.11.1"/>
    </reaction>
</comment>
<dbReference type="InterPro" id="IPR017441">
    <property type="entry name" value="Protein_kinase_ATP_BS"/>
</dbReference>
<evidence type="ECO:0000259" key="17">
    <source>
        <dbReference type="PROSITE" id="PS50011"/>
    </source>
</evidence>
<comment type="catalytic activity">
    <reaction evidence="8 15">
        <text>L-threonyl-[protein] + ATP = O-phospho-L-threonyl-[protein] + ADP + H(+)</text>
        <dbReference type="Rhea" id="RHEA:46608"/>
        <dbReference type="Rhea" id="RHEA-COMP:11060"/>
        <dbReference type="Rhea" id="RHEA-COMP:11605"/>
        <dbReference type="ChEBI" id="CHEBI:15378"/>
        <dbReference type="ChEBI" id="CHEBI:30013"/>
        <dbReference type="ChEBI" id="CHEBI:30616"/>
        <dbReference type="ChEBI" id="CHEBI:61977"/>
        <dbReference type="ChEBI" id="CHEBI:456216"/>
        <dbReference type="EC" id="2.7.11.1"/>
    </reaction>
</comment>
<evidence type="ECO:0000256" key="14">
    <source>
        <dbReference type="RuleBase" id="RU000304"/>
    </source>
</evidence>
<dbReference type="EMBL" id="MCGT01000034">
    <property type="protein sequence ID" value="ORX47162.1"/>
    <property type="molecule type" value="Genomic_DNA"/>
</dbReference>
<evidence type="ECO:0000256" key="11">
    <source>
        <dbReference type="PIRSR" id="PIRSR630616-2"/>
    </source>
</evidence>
<organism evidence="18 19">
    <name type="scientific">Hesseltinella vesiculosa</name>
    <dbReference type="NCBI Taxonomy" id="101127"/>
    <lineage>
        <taxon>Eukaryota</taxon>
        <taxon>Fungi</taxon>
        <taxon>Fungi incertae sedis</taxon>
        <taxon>Mucoromycota</taxon>
        <taxon>Mucoromycotina</taxon>
        <taxon>Mucoromycetes</taxon>
        <taxon>Mucorales</taxon>
        <taxon>Cunninghamellaceae</taxon>
        <taxon>Hesseltinella</taxon>
    </lineage>
</organism>
<keyword evidence="19" id="KW-1185">Reference proteome</keyword>
<evidence type="ECO:0000256" key="13">
    <source>
        <dbReference type="PROSITE-ProRule" id="PRU10141"/>
    </source>
</evidence>
<evidence type="ECO:0000256" key="16">
    <source>
        <dbReference type="SAM" id="MobiDB-lite"/>
    </source>
</evidence>
<sequence>MNVTRPKRSLQRTNSSSDTRASKKRTSVGPKQPIEYKQWTADDFLVGREIGRGNFGYVYLAREKASGYIVALKVMYKSEILKDHNERQIRREVEIQSSLKHENILRLYGYFHDETRFILILEYAPGGELYQQLQKQKRFMESVASKYARQLTHALIYLHSKRVIHRDIKPENLMIGLNDDLKIGDFGWSVKTDTFDTRRSTFCGTLDYLPPEMIQGLNHDTKADVWALGVLLFEMLTGKPPFEDSRDEEEVCQRIKEADIKYPPNLSRQARDLLEQLLQKRAVDRISLQEVLKHPFITRWLHVEATKEKAAKEVKAK</sequence>
<evidence type="ECO:0000256" key="2">
    <source>
        <dbReference type="ARBA" id="ARBA00021157"/>
    </source>
</evidence>
<dbReference type="Proteomes" id="UP000242146">
    <property type="component" value="Unassembled WGS sequence"/>
</dbReference>
<dbReference type="InterPro" id="IPR008271">
    <property type="entry name" value="Ser/Thr_kinase_AS"/>
</dbReference>
<evidence type="ECO:0000313" key="19">
    <source>
        <dbReference type="Proteomes" id="UP000242146"/>
    </source>
</evidence>
<feature type="binding site" evidence="11">
    <location>
        <begin position="171"/>
        <end position="172"/>
    </location>
    <ligand>
        <name>ATP</name>
        <dbReference type="ChEBI" id="CHEBI:30616"/>
    </ligand>
</feature>
<feature type="region of interest" description="Disordered" evidence="16">
    <location>
        <begin position="1"/>
        <end position="29"/>
    </location>
</feature>
<dbReference type="STRING" id="101127.A0A1X2G7R2"/>
<dbReference type="PROSITE" id="PS50011">
    <property type="entry name" value="PROTEIN_KINASE_DOM"/>
    <property type="match status" value="1"/>
</dbReference>
<feature type="binding site" evidence="11">
    <location>
        <position position="185"/>
    </location>
    <ligand>
        <name>ATP</name>
        <dbReference type="ChEBI" id="CHEBI:30616"/>
    </ligand>
</feature>
<dbReference type="OrthoDB" id="377346at2759"/>
<feature type="cross-link" description="Glycyl lysine isopeptide (Lys-Gly) (interchain with G-Cter in SUMO2)" evidence="12">
    <location>
        <position position="169"/>
    </location>
</feature>
<gene>
    <name evidence="18" type="ORF">DM01DRAFT_1339184</name>
</gene>
<name>A0A1X2G7R2_9FUNG</name>
<dbReference type="GO" id="GO:0000776">
    <property type="term" value="C:kinetochore"/>
    <property type="evidence" value="ECO:0007669"/>
    <property type="project" value="UniProtKB-ARBA"/>
</dbReference>
<dbReference type="GO" id="GO:0032133">
    <property type="term" value="C:chromosome passenger complex"/>
    <property type="evidence" value="ECO:0007669"/>
    <property type="project" value="UniProtKB-ARBA"/>
</dbReference>
<proteinExistence type="inferred from homology"/>
<feature type="domain" description="Protein kinase" evidence="17">
    <location>
        <begin position="44"/>
        <end position="297"/>
    </location>
</feature>
<dbReference type="AlphaFoldDB" id="A0A1X2G7R2"/>
<evidence type="ECO:0000256" key="4">
    <source>
        <dbReference type="ARBA" id="ARBA00022679"/>
    </source>
</evidence>
<keyword evidence="3 14" id="KW-0723">Serine/threonine-protein kinase</keyword>
<dbReference type="SMART" id="SM00220">
    <property type="entry name" value="S_TKc"/>
    <property type="match status" value="1"/>
</dbReference>
<dbReference type="Gene3D" id="1.10.510.10">
    <property type="entry name" value="Transferase(Phosphotransferase) domain 1"/>
    <property type="match status" value="1"/>
</dbReference>
<dbReference type="CDD" id="cd14007">
    <property type="entry name" value="STKc_Aurora"/>
    <property type="match status" value="1"/>
</dbReference>
<dbReference type="GO" id="GO:0045143">
    <property type="term" value="P:homologous chromosome segregation"/>
    <property type="evidence" value="ECO:0007669"/>
    <property type="project" value="UniProtKB-ARBA"/>
</dbReference>
<dbReference type="GO" id="GO:0072479">
    <property type="term" value="P:response to mitotic cell cycle spindle assembly checkpoint signaling"/>
    <property type="evidence" value="ECO:0007669"/>
    <property type="project" value="UniProtKB-ARBA"/>
</dbReference>
<dbReference type="InterPro" id="IPR011009">
    <property type="entry name" value="Kinase-like_dom_sf"/>
</dbReference>
<dbReference type="EC" id="2.7.11.1" evidence="1 15"/>
<keyword evidence="6 15" id="KW-0418">Kinase</keyword>
<evidence type="ECO:0000256" key="12">
    <source>
        <dbReference type="PIRSR" id="PIRSR630616-3"/>
    </source>
</evidence>
<dbReference type="PIRSF" id="PIRSF000654">
    <property type="entry name" value="Integrin-linked_kinase"/>
    <property type="match status" value="1"/>
</dbReference>
<evidence type="ECO:0000256" key="7">
    <source>
        <dbReference type="ARBA" id="ARBA00022840"/>
    </source>
</evidence>
<reference evidence="18 19" key="1">
    <citation type="submission" date="2016-07" db="EMBL/GenBank/DDBJ databases">
        <title>Pervasive Adenine N6-methylation of Active Genes in Fungi.</title>
        <authorList>
            <consortium name="DOE Joint Genome Institute"/>
            <person name="Mondo S.J."/>
            <person name="Dannebaum R.O."/>
            <person name="Kuo R.C."/>
            <person name="Labutti K."/>
            <person name="Haridas S."/>
            <person name="Kuo A."/>
            <person name="Salamov A."/>
            <person name="Ahrendt S.R."/>
            <person name="Lipzen A."/>
            <person name="Sullivan W."/>
            <person name="Andreopoulos W.B."/>
            <person name="Clum A."/>
            <person name="Lindquist E."/>
            <person name="Daum C."/>
            <person name="Ramamoorthy G.K."/>
            <person name="Gryganskyi A."/>
            <person name="Culley D."/>
            <person name="Magnuson J.K."/>
            <person name="James T.Y."/>
            <person name="O'Malley M.A."/>
            <person name="Stajich J.E."/>
            <person name="Spatafora J.W."/>
            <person name="Visel A."/>
            <person name="Grigoriev I.V."/>
        </authorList>
    </citation>
    <scope>NUCLEOTIDE SEQUENCE [LARGE SCALE GENOMIC DNA]</scope>
    <source>
        <strain evidence="18 19">NRRL 3301</strain>
    </source>
</reference>
<dbReference type="FunFam" id="1.10.510.10:FF:000235">
    <property type="entry name" value="Serine/threonine-protein kinase ark1"/>
    <property type="match status" value="1"/>
</dbReference>
<dbReference type="GO" id="GO:1902115">
    <property type="term" value="P:regulation of organelle assembly"/>
    <property type="evidence" value="ECO:0007669"/>
    <property type="project" value="UniProtKB-ARBA"/>
</dbReference>
<feature type="compositionally biased region" description="Basic residues" evidence="16">
    <location>
        <begin position="1"/>
        <end position="10"/>
    </location>
</feature>
<dbReference type="GO" id="GO:0032465">
    <property type="term" value="P:regulation of cytokinesis"/>
    <property type="evidence" value="ECO:0007669"/>
    <property type="project" value="UniProtKB-ARBA"/>
</dbReference>
<dbReference type="PANTHER" id="PTHR24350">
    <property type="entry name" value="SERINE/THREONINE-PROTEIN KINASE IAL-RELATED"/>
    <property type="match status" value="1"/>
</dbReference>
<feature type="active site" description="Proton acceptor" evidence="10">
    <location>
        <position position="167"/>
    </location>
</feature>
<dbReference type="GO" id="GO:0008608">
    <property type="term" value="P:attachment of spindle microtubules to kinetochore"/>
    <property type="evidence" value="ECO:0007669"/>
    <property type="project" value="UniProtKB-ARBA"/>
</dbReference>
<evidence type="ECO:0000256" key="1">
    <source>
        <dbReference type="ARBA" id="ARBA00012513"/>
    </source>
</evidence>
<comment type="similarity">
    <text evidence="15">Belongs to the protein kinase superfamily. Ser/Thr protein kinase family. Aurora subfamily.</text>
</comment>
<dbReference type="SUPFAM" id="SSF56112">
    <property type="entry name" value="Protein kinase-like (PK-like)"/>
    <property type="match status" value="1"/>
</dbReference>
<keyword evidence="4 15" id="KW-0808">Transferase</keyword>
<keyword evidence="5 11" id="KW-0547">Nucleotide-binding</keyword>
<evidence type="ECO:0000256" key="5">
    <source>
        <dbReference type="ARBA" id="ARBA00022741"/>
    </source>
</evidence>
<evidence type="ECO:0000256" key="15">
    <source>
        <dbReference type="RuleBase" id="RU367134"/>
    </source>
</evidence>
<feature type="binding site" evidence="11 13">
    <location>
        <position position="73"/>
    </location>
    <ligand>
        <name>ATP</name>
        <dbReference type="ChEBI" id="CHEBI:30616"/>
    </ligand>
</feature>
<evidence type="ECO:0000256" key="8">
    <source>
        <dbReference type="ARBA" id="ARBA00047899"/>
    </source>
</evidence>
<evidence type="ECO:0000256" key="10">
    <source>
        <dbReference type="PIRSR" id="PIRSR630616-1"/>
    </source>
</evidence>
<dbReference type="GO" id="GO:0004674">
    <property type="term" value="F:protein serine/threonine kinase activity"/>
    <property type="evidence" value="ECO:0007669"/>
    <property type="project" value="UniProtKB-KW"/>
</dbReference>
<dbReference type="GO" id="GO:0044779">
    <property type="term" value="P:meiotic spindle checkpoint signaling"/>
    <property type="evidence" value="ECO:0007669"/>
    <property type="project" value="UniProtKB-ARBA"/>
</dbReference>